<reference evidence="6" key="1">
    <citation type="submission" date="2016-02" db="EMBL/GenBank/DDBJ databases">
        <title>Genome sequence of Bacillus trypoxylicola KCTC 13244(T).</title>
        <authorList>
            <person name="Jeong H."/>
            <person name="Park S.-H."/>
            <person name="Choi S.-K."/>
        </authorList>
    </citation>
    <scope>NUCLEOTIDE SEQUENCE [LARGE SCALE GENOMIC DNA]</scope>
    <source>
        <strain evidence="6">KCTC 13244</strain>
    </source>
</reference>
<evidence type="ECO:0000256" key="2">
    <source>
        <dbReference type="ARBA" id="ARBA00022741"/>
    </source>
</evidence>
<sequence>MGTSIELQRIEKVFYTKSGNVQALQNINLKIKPGEFLSIVGPSGCGKSTIMRLIAGLDQSTDGTLKINGSTISGVAGDMAVVFQRDVLLEWKTILQNVLFPLELKGITWFHRRNHQTNRSKAIDLLEAVGLKGFEDKYPHELSGGMRQRVAICRALIQEPKLLLMDEPFGALDALTREQMMTDLLKLSDKYGFTTVFITHSIEEAVFLSDRVVVMSGRPGTILEEFPISLSRPRNGDVRTEGDFTSYVKQIRSVFKAQGILAEV</sequence>
<evidence type="ECO:0000256" key="1">
    <source>
        <dbReference type="ARBA" id="ARBA00022448"/>
    </source>
</evidence>
<organism evidence="6 7">
    <name type="scientific">Alkalihalobacillus trypoxylicola</name>
    <dbReference type="NCBI Taxonomy" id="519424"/>
    <lineage>
        <taxon>Bacteria</taxon>
        <taxon>Bacillati</taxon>
        <taxon>Bacillota</taxon>
        <taxon>Bacilli</taxon>
        <taxon>Bacillales</taxon>
        <taxon>Bacillaceae</taxon>
        <taxon>Alkalihalobacillus</taxon>
    </lineage>
</organism>
<dbReference type="Gene3D" id="3.40.50.300">
    <property type="entry name" value="P-loop containing nucleotide triphosphate hydrolases"/>
    <property type="match status" value="1"/>
</dbReference>
<gene>
    <name evidence="6" type="ORF">AZF04_19530</name>
</gene>
<name>A0A161QKP3_9BACI</name>
<evidence type="ECO:0000256" key="4">
    <source>
        <dbReference type="ARBA" id="ARBA00022967"/>
    </source>
</evidence>
<protein>
    <submittedName>
        <fullName evidence="6">ABC transporter ATP-binding protein</fullName>
    </submittedName>
</protein>
<dbReference type="InterPro" id="IPR003593">
    <property type="entry name" value="AAA+_ATPase"/>
</dbReference>
<evidence type="ECO:0000256" key="3">
    <source>
        <dbReference type="ARBA" id="ARBA00022840"/>
    </source>
</evidence>
<dbReference type="InterPro" id="IPR003439">
    <property type="entry name" value="ABC_transporter-like_ATP-bd"/>
</dbReference>
<dbReference type="Pfam" id="PF00005">
    <property type="entry name" value="ABC_tran"/>
    <property type="match status" value="1"/>
</dbReference>
<proteinExistence type="predicted"/>
<dbReference type="PANTHER" id="PTHR42788">
    <property type="entry name" value="TAURINE IMPORT ATP-BINDING PROTEIN-RELATED"/>
    <property type="match status" value="1"/>
</dbReference>
<dbReference type="RefSeq" id="WP_061948948.1">
    <property type="nucleotide sequence ID" value="NZ_LTAO01000018.1"/>
</dbReference>
<dbReference type="InterPro" id="IPR017871">
    <property type="entry name" value="ABC_transporter-like_CS"/>
</dbReference>
<keyword evidence="7" id="KW-1185">Reference proteome</keyword>
<evidence type="ECO:0000313" key="6">
    <source>
        <dbReference type="EMBL" id="KYG30566.1"/>
    </source>
</evidence>
<evidence type="ECO:0000259" key="5">
    <source>
        <dbReference type="PROSITE" id="PS50893"/>
    </source>
</evidence>
<dbReference type="GO" id="GO:0005524">
    <property type="term" value="F:ATP binding"/>
    <property type="evidence" value="ECO:0007669"/>
    <property type="project" value="UniProtKB-KW"/>
</dbReference>
<dbReference type="CDD" id="cd03293">
    <property type="entry name" value="ABC_NrtD_SsuB_transporters"/>
    <property type="match status" value="1"/>
</dbReference>
<accession>A0A161QKP3</accession>
<dbReference type="AlphaFoldDB" id="A0A161QKP3"/>
<keyword evidence="2" id="KW-0547">Nucleotide-binding</keyword>
<dbReference type="PROSITE" id="PS50893">
    <property type="entry name" value="ABC_TRANSPORTER_2"/>
    <property type="match status" value="1"/>
</dbReference>
<dbReference type="SUPFAM" id="SSF52540">
    <property type="entry name" value="P-loop containing nucleoside triphosphate hydrolases"/>
    <property type="match status" value="1"/>
</dbReference>
<dbReference type="InterPro" id="IPR050166">
    <property type="entry name" value="ABC_transporter_ATP-bind"/>
</dbReference>
<evidence type="ECO:0000313" key="7">
    <source>
        <dbReference type="Proteomes" id="UP000075806"/>
    </source>
</evidence>
<dbReference type="Proteomes" id="UP000075806">
    <property type="component" value="Unassembled WGS sequence"/>
</dbReference>
<feature type="domain" description="ABC transporter" evidence="5">
    <location>
        <begin position="8"/>
        <end position="242"/>
    </location>
</feature>
<dbReference type="SMART" id="SM00382">
    <property type="entry name" value="AAA"/>
    <property type="match status" value="1"/>
</dbReference>
<dbReference type="STRING" id="519424.AZF04_19530"/>
<comment type="caution">
    <text evidence="6">The sequence shown here is derived from an EMBL/GenBank/DDBJ whole genome shotgun (WGS) entry which is preliminary data.</text>
</comment>
<keyword evidence="3 6" id="KW-0067">ATP-binding</keyword>
<dbReference type="PROSITE" id="PS00211">
    <property type="entry name" value="ABC_TRANSPORTER_1"/>
    <property type="match status" value="1"/>
</dbReference>
<dbReference type="InterPro" id="IPR027417">
    <property type="entry name" value="P-loop_NTPase"/>
</dbReference>
<dbReference type="PANTHER" id="PTHR42788:SF13">
    <property type="entry name" value="ALIPHATIC SULFONATES IMPORT ATP-BINDING PROTEIN SSUB"/>
    <property type="match status" value="1"/>
</dbReference>
<dbReference type="EMBL" id="LTAO01000018">
    <property type="protein sequence ID" value="KYG30566.1"/>
    <property type="molecule type" value="Genomic_DNA"/>
</dbReference>
<dbReference type="GO" id="GO:0016887">
    <property type="term" value="F:ATP hydrolysis activity"/>
    <property type="evidence" value="ECO:0007669"/>
    <property type="project" value="InterPro"/>
</dbReference>
<keyword evidence="1" id="KW-0813">Transport</keyword>
<keyword evidence="4" id="KW-1278">Translocase</keyword>
<dbReference type="OrthoDB" id="9802264at2"/>